<name>A0A414T9H1_9FIRM</name>
<evidence type="ECO:0000313" key="3">
    <source>
        <dbReference type="Proteomes" id="UP000284051"/>
    </source>
</evidence>
<comment type="caution">
    <text evidence="2">The sequence shown here is derived from an EMBL/GenBank/DDBJ whole genome shotgun (WGS) entry which is preliminary data.</text>
</comment>
<dbReference type="Proteomes" id="UP000284051">
    <property type="component" value="Unassembled WGS sequence"/>
</dbReference>
<evidence type="ECO:0008006" key="4">
    <source>
        <dbReference type="Google" id="ProtNLM"/>
    </source>
</evidence>
<gene>
    <name evidence="2" type="ORF">DW264_00665</name>
</gene>
<reference evidence="2 3" key="1">
    <citation type="submission" date="2018-08" db="EMBL/GenBank/DDBJ databases">
        <title>A genome reference for cultivated species of the human gut microbiota.</title>
        <authorList>
            <person name="Zou Y."/>
            <person name="Xue W."/>
            <person name="Luo G."/>
        </authorList>
    </citation>
    <scope>NUCLEOTIDE SEQUENCE [LARGE SCALE GENOMIC DNA]</scope>
    <source>
        <strain evidence="2 3">AM22-21LB</strain>
    </source>
</reference>
<dbReference type="RefSeq" id="WP_015521437.1">
    <property type="nucleotide sequence ID" value="NZ_QRID01000001.1"/>
</dbReference>
<organism evidence="2 3">
    <name type="scientific">Roseburia intestinalis</name>
    <dbReference type="NCBI Taxonomy" id="166486"/>
    <lineage>
        <taxon>Bacteria</taxon>
        <taxon>Bacillati</taxon>
        <taxon>Bacillota</taxon>
        <taxon>Clostridia</taxon>
        <taxon>Lachnospirales</taxon>
        <taxon>Lachnospiraceae</taxon>
        <taxon>Roseburia</taxon>
    </lineage>
</organism>
<feature type="transmembrane region" description="Helical" evidence="1">
    <location>
        <begin position="61"/>
        <end position="82"/>
    </location>
</feature>
<sequence>MILAVTVLLSAIVISINQVAEIPRGKELLLYALDGVCMEIPQRMMMQTFSGVLFMHWGLDLYLSIPVTAFAWCISICIQCLICKLKFDRKIVIEIAASFLFSMGAGLLLLKSGFIGLLMAGHFLERILSTIIRKIRR</sequence>
<evidence type="ECO:0000313" key="2">
    <source>
        <dbReference type="EMBL" id="RHG30797.1"/>
    </source>
</evidence>
<dbReference type="EMBL" id="QRID01000001">
    <property type="protein sequence ID" value="RHG30797.1"/>
    <property type="molecule type" value="Genomic_DNA"/>
</dbReference>
<proteinExistence type="predicted"/>
<keyword evidence="1" id="KW-0812">Transmembrane</keyword>
<keyword evidence="1" id="KW-0472">Membrane</keyword>
<protein>
    <recommendedName>
        <fullName evidence="4">CPBP family intramembrane metalloprotease</fullName>
    </recommendedName>
</protein>
<accession>A0A414T9H1</accession>
<dbReference type="AlphaFoldDB" id="A0A414T9H1"/>
<evidence type="ECO:0000256" key="1">
    <source>
        <dbReference type="SAM" id="Phobius"/>
    </source>
</evidence>
<feature type="transmembrane region" description="Helical" evidence="1">
    <location>
        <begin position="91"/>
        <end position="108"/>
    </location>
</feature>
<keyword evidence="1" id="KW-1133">Transmembrane helix</keyword>